<dbReference type="RefSeq" id="WP_183591123.1">
    <property type="nucleotide sequence ID" value="NZ_JACHWR010000001.1"/>
</dbReference>
<accession>A0A7W4VT03</accession>
<dbReference type="AlphaFoldDB" id="A0A7W4VT03"/>
<sequence>MKALTVQQPWAWAIVHGGKDVENRTQAWSYRGLLAIHAGARWSDRGGRSGLVWDALRDPLRLADRGGHCA</sequence>
<evidence type="ECO:0008006" key="3">
    <source>
        <dbReference type="Google" id="ProtNLM"/>
    </source>
</evidence>
<dbReference type="InterPro" id="IPR015947">
    <property type="entry name" value="PUA-like_sf"/>
</dbReference>
<evidence type="ECO:0000313" key="1">
    <source>
        <dbReference type="EMBL" id="MBB3041198.1"/>
    </source>
</evidence>
<comment type="caution">
    <text evidence="1">The sequence shown here is derived from an EMBL/GenBank/DDBJ whole genome shotgun (WGS) entry which is preliminary data.</text>
</comment>
<proteinExistence type="predicted"/>
<gene>
    <name evidence="1" type="ORF">FHU40_000999</name>
</gene>
<evidence type="ECO:0000313" key="2">
    <source>
        <dbReference type="Proteomes" id="UP000589626"/>
    </source>
</evidence>
<dbReference type="SUPFAM" id="SSF88697">
    <property type="entry name" value="PUA domain-like"/>
    <property type="match status" value="1"/>
</dbReference>
<dbReference type="Gene3D" id="2.30.130.30">
    <property type="entry name" value="Hypothetical protein"/>
    <property type="match status" value="1"/>
</dbReference>
<name>A0A7W4VT03_9ACTN</name>
<reference evidence="1 2" key="1">
    <citation type="submission" date="2020-08" db="EMBL/GenBank/DDBJ databases">
        <title>Sequencing the genomes of 1000 actinobacteria strains.</title>
        <authorList>
            <person name="Klenk H.-P."/>
        </authorList>
    </citation>
    <scope>NUCLEOTIDE SEQUENCE [LARGE SCALE GENOMIC DNA]</scope>
    <source>
        <strain evidence="1 2">DSM 105498</strain>
    </source>
</reference>
<dbReference type="Proteomes" id="UP000589626">
    <property type="component" value="Unassembled WGS sequence"/>
</dbReference>
<organism evidence="1 2">
    <name type="scientific">Nocardioides soli</name>
    <dbReference type="NCBI Taxonomy" id="1036020"/>
    <lineage>
        <taxon>Bacteria</taxon>
        <taxon>Bacillati</taxon>
        <taxon>Actinomycetota</taxon>
        <taxon>Actinomycetes</taxon>
        <taxon>Propionibacteriales</taxon>
        <taxon>Nocardioidaceae</taxon>
        <taxon>Nocardioides</taxon>
    </lineage>
</organism>
<dbReference type="EMBL" id="JACHWR010000001">
    <property type="protein sequence ID" value="MBB3041198.1"/>
    <property type="molecule type" value="Genomic_DNA"/>
</dbReference>
<keyword evidence="2" id="KW-1185">Reference proteome</keyword>
<protein>
    <recommendedName>
        <fullName evidence="3">ASCH domain-containing protein</fullName>
    </recommendedName>
</protein>